<comment type="caution">
    <text evidence="1">The sequence shown here is derived from an EMBL/GenBank/DDBJ whole genome shotgun (WGS) entry which is preliminary data.</text>
</comment>
<sequence>MAARAASFRQVDVSRAIKAAASAGMKVARVEIDPTGKIVVVAVGQAPEPANELDKWMANHAG</sequence>
<evidence type="ECO:0000313" key="1">
    <source>
        <dbReference type="EMBL" id="MEI9403386.1"/>
    </source>
</evidence>
<dbReference type="EMBL" id="JAPYKO010000009">
    <property type="protein sequence ID" value="MEI9403386.1"/>
    <property type="molecule type" value="Genomic_DNA"/>
</dbReference>
<proteinExistence type="predicted"/>
<protein>
    <submittedName>
        <fullName evidence="1">Uncharacterized protein</fullName>
    </submittedName>
</protein>
<keyword evidence="2" id="KW-1185">Reference proteome</keyword>
<accession>A0ABU8KCC3</accession>
<dbReference type="RefSeq" id="WP_337093777.1">
    <property type="nucleotide sequence ID" value="NZ_JAPYKO010000009.1"/>
</dbReference>
<evidence type="ECO:0000313" key="2">
    <source>
        <dbReference type="Proteomes" id="UP001366503"/>
    </source>
</evidence>
<organism evidence="1 2">
    <name type="scientific">Mesorhizobium argentiipisi</name>
    <dbReference type="NCBI Taxonomy" id="3015175"/>
    <lineage>
        <taxon>Bacteria</taxon>
        <taxon>Pseudomonadati</taxon>
        <taxon>Pseudomonadota</taxon>
        <taxon>Alphaproteobacteria</taxon>
        <taxon>Hyphomicrobiales</taxon>
        <taxon>Phyllobacteriaceae</taxon>
        <taxon>Mesorhizobium</taxon>
    </lineage>
</organism>
<gene>
    <name evidence="1" type="ORF">O7A05_14590</name>
</gene>
<dbReference type="Proteomes" id="UP001366503">
    <property type="component" value="Unassembled WGS sequence"/>
</dbReference>
<reference evidence="1 2" key="1">
    <citation type="submission" date="2022-12" db="EMBL/GenBank/DDBJ databases">
        <authorList>
            <person name="Muema E."/>
        </authorList>
    </citation>
    <scope>NUCLEOTIDE SEQUENCE [LARGE SCALE GENOMIC DNA]</scope>
    <source>
        <strain evidence="2">1330</strain>
    </source>
</reference>
<name>A0ABU8KCC3_9HYPH</name>